<protein>
    <submittedName>
        <fullName evidence="2">Uncharacterized protein</fullName>
    </submittedName>
</protein>
<evidence type="ECO:0000313" key="2">
    <source>
        <dbReference type="EMBL" id="KKN37659.1"/>
    </source>
</evidence>
<keyword evidence="1" id="KW-0472">Membrane</keyword>
<keyword evidence="1" id="KW-0812">Transmembrane</keyword>
<proteinExistence type="predicted"/>
<sequence length="91" mass="10587">MNMYILFTWLIGFGIVCLVIFCALGARYGAFEKIKGPYSYFDDFELVLRCLAIGLVWPLTIPCITMIWLGEWFRQRTRENIPTARTVKKAD</sequence>
<accession>A0A0F9Q556</accession>
<dbReference type="EMBL" id="LAZR01001880">
    <property type="protein sequence ID" value="KKN37659.1"/>
    <property type="molecule type" value="Genomic_DNA"/>
</dbReference>
<evidence type="ECO:0000256" key="1">
    <source>
        <dbReference type="SAM" id="Phobius"/>
    </source>
</evidence>
<feature type="transmembrane region" description="Helical" evidence="1">
    <location>
        <begin position="7"/>
        <end position="26"/>
    </location>
</feature>
<organism evidence="2">
    <name type="scientific">marine sediment metagenome</name>
    <dbReference type="NCBI Taxonomy" id="412755"/>
    <lineage>
        <taxon>unclassified sequences</taxon>
        <taxon>metagenomes</taxon>
        <taxon>ecological metagenomes</taxon>
    </lineage>
</organism>
<comment type="caution">
    <text evidence="2">The sequence shown here is derived from an EMBL/GenBank/DDBJ whole genome shotgun (WGS) entry which is preliminary data.</text>
</comment>
<dbReference type="AlphaFoldDB" id="A0A0F9Q556"/>
<reference evidence="2" key="1">
    <citation type="journal article" date="2015" name="Nature">
        <title>Complex archaea that bridge the gap between prokaryotes and eukaryotes.</title>
        <authorList>
            <person name="Spang A."/>
            <person name="Saw J.H."/>
            <person name="Jorgensen S.L."/>
            <person name="Zaremba-Niedzwiedzka K."/>
            <person name="Martijn J."/>
            <person name="Lind A.E."/>
            <person name="van Eijk R."/>
            <person name="Schleper C."/>
            <person name="Guy L."/>
            <person name="Ettema T.J."/>
        </authorList>
    </citation>
    <scope>NUCLEOTIDE SEQUENCE</scope>
</reference>
<keyword evidence="1" id="KW-1133">Transmembrane helix</keyword>
<name>A0A0F9Q556_9ZZZZ</name>
<feature type="transmembrane region" description="Helical" evidence="1">
    <location>
        <begin position="46"/>
        <end position="69"/>
    </location>
</feature>
<gene>
    <name evidence="2" type="ORF">LCGC14_0761400</name>
</gene>